<dbReference type="GO" id="GO:0003904">
    <property type="term" value="F:deoxyribodipyrimidine photo-lyase activity"/>
    <property type="evidence" value="ECO:0007669"/>
    <property type="project" value="TreeGrafter"/>
</dbReference>
<keyword evidence="1 3" id="KW-0285">Flavoprotein</keyword>
<dbReference type="KEGG" id="hlt:I7X12_02605"/>
<feature type="binding site" evidence="3">
    <location>
        <begin position="374"/>
        <end position="376"/>
    </location>
    <ligand>
        <name>FAD</name>
        <dbReference type="ChEBI" id="CHEBI:57692"/>
    </ligand>
</feature>
<dbReference type="InterPro" id="IPR002081">
    <property type="entry name" value="Cryptochrome/DNA_photolyase_1"/>
</dbReference>
<dbReference type="InterPro" id="IPR005101">
    <property type="entry name" value="Cryptochr/Photolyase_FAD-bd"/>
</dbReference>
<evidence type="ECO:0000313" key="7">
    <source>
        <dbReference type="Proteomes" id="UP000595001"/>
    </source>
</evidence>
<keyword evidence="2 3" id="KW-0274">FAD</keyword>
<evidence type="ECO:0000256" key="2">
    <source>
        <dbReference type="ARBA" id="ARBA00022827"/>
    </source>
</evidence>
<organism evidence="6 7">
    <name type="scientific">Halosimplex litoreum</name>
    <dbReference type="NCBI Taxonomy" id="1198301"/>
    <lineage>
        <taxon>Archaea</taxon>
        <taxon>Methanobacteriati</taxon>
        <taxon>Methanobacteriota</taxon>
        <taxon>Stenosarchaea group</taxon>
        <taxon>Halobacteria</taxon>
        <taxon>Halobacteriales</taxon>
        <taxon>Haloarculaceae</taxon>
        <taxon>Halosimplex</taxon>
    </lineage>
</organism>
<dbReference type="PROSITE" id="PS51645">
    <property type="entry name" value="PHR_CRY_ALPHA_BETA"/>
    <property type="match status" value="1"/>
</dbReference>
<dbReference type="InterPro" id="IPR014729">
    <property type="entry name" value="Rossmann-like_a/b/a_fold"/>
</dbReference>
<feature type="binding site" evidence="3">
    <location>
        <position position="226"/>
    </location>
    <ligand>
        <name>FAD</name>
        <dbReference type="ChEBI" id="CHEBI:57692"/>
    </ligand>
</feature>
<dbReference type="OrthoDB" id="11721at2157"/>
<reference evidence="6 7" key="1">
    <citation type="submission" date="2020-12" db="EMBL/GenBank/DDBJ databases">
        <title>Halosimplex halophilum sp. nov. and Halosimplex salinum sp. nov., two new members of the genus Halosimplex.</title>
        <authorList>
            <person name="Cui H.L."/>
        </authorList>
    </citation>
    <scope>NUCLEOTIDE SEQUENCE [LARGE SCALE GENOMIC DNA]</scope>
    <source>
        <strain evidence="6 7">YGH94</strain>
    </source>
</reference>
<protein>
    <submittedName>
        <fullName evidence="6">Deoxyribodipyrimidine photo-lyase</fullName>
    </submittedName>
</protein>
<dbReference type="InterPro" id="IPR006050">
    <property type="entry name" value="DNA_photolyase_N"/>
</dbReference>
<dbReference type="AlphaFoldDB" id="A0A7T3FZD2"/>
<dbReference type="Proteomes" id="UP000595001">
    <property type="component" value="Chromosome"/>
</dbReference>
<feature type="region of interest" description="Disordered" evidence="4">
    <location>
        <begin position="474"/>
        <end position="521"/>
    </location>
</feature>
<dbReference type="GO" id="GO:0003677">
    <property type="term" value="F:DNA binding"/>
    <property type="evidence" value="ECO:0007669"/>
    <property type="project" value="TreeGrafter"/>
</dbReference>
<dbReference type="Pfam" id="PF03441">
    <property type="entry name" value="FAD_binding_7"/>
    <property type="match status" value="1"/>
</dbReference>
<name>A0A7T3FZD2_9EURY</name>
<comment type="cofactor">
    <cofactor evidence="3">
        <name>FAD</name>
        <dbReference type="ChEBI" id="CHEBI:57692"/>
    </cofactor>
    <text evidence="3">Binds 1 FAD per subunit.</text>
</comment>
<dbReference type="Gene3D" id="1.10.579.10">
    <property type="entry name" value="DNA Cyclobutane Dipyrimidine Photolyase, subunit A, domain 3"/>
    <property type="match status" value="1"/>
</dbReference>
<feature type="compositionally biased region" description="Acidic residues" evidence="4">
    <location>
        <begin position="501"/>
        <end position="521"/>
    </location>
</feature>
<dbReference type="SUPFAM" id="SSF48173">
    <property type="entry name" value="Cryptochrome/photolyase FAD-binding domain"/>
    <property type="match status" value="1"/>
</dbReference>
<proteinExistence type="predicted"/>
<evidence type="ECO:0000313" key="6">
    <source>
        <dbReference type="EMBL" id="QPV63544.1"/>
    </source>
</evidence>
<feature type="domain" description="Photolyase/cryptochrome alpha/beta" evidence="5">
    <location>
        <begin position="3"/>
        <end position="128"/>
    </location>
</feature>
<keyword evidence="7" id="KW-1185">Reference proteome</keyword>
<evidence type="ECO:0000259" key="5">
    <source>
        <dbReference type="PROSITE" id="PS51645"/>
    </source>
</evidence>
<dbReference type="Pfam" id="PF00875">
    <property type="entry name" value="DNA_photolyase"/>
    <property type="match status" value="1"/>
</dbReference>
<evidence type="ECO:0000256" key="4">
    <source>
        <dbReference type="SAM" id="MobiDB-lite"/>
    </source>
</evidence>
<dbReference type="InterPro" id="IPR036155">
    <property type="entry name" value="Crypto/Photolyase_N_sf"/>
</dbReference>
<dbReference type="RefSeq" id="WP_198062333.1">
    <property type="nucleotide sequence ID" value="NZ_CP065856.1"/>
</dbReference>
<feature type="binding site" evidence="3">
    <location>
        <position position="273"/>
    </location>
    <ligand>
        <name>FAD</name>
        <dbReference type="ChEBI" id="CHEBI:57692"/>
    </ligand>
</feature>
<dbReference type="SUPFAM" id="SSF52425">
    <property type="entry name" value="Cryptochrome/photolyase, N-terminal domain"/>
    <property type="match status" value="1"/>
</dbReference>
<gene>
    <name evidence="6" type="ORF">I7X12_02605</name>
</gene>
<feature type="binding site" evidence="3">
    <location>
        <begin position="240"/>
        <end position="244"/>
    </location>
    <ligand>
        <name>FAD</name>
        <dbReference type="ChEBI" id="CHEBI:57692"/>
    </ligand>
</feature>
<dbReference type="Gene3D" id="3.40.50.620">
    <property type="entry name" value="HUPs"/>
    <property type="match status" value="1"/>
</dbReference>
<dbReference type="GeneID" id="60587348"/>
<dbReference type="GO" id="GO:0009416">
    <property type="term" value="P:response to light stimulus"/>
    <property type="evidence" value="ECO:0007669"/>
    <property type="project" value="TreeGrafter"/>
</dbReference>
<dbReference type="PANTHER" id="PTHR11455">
    <property type="entry name" value="CRYPTOCHROME"/>
    <property type="match status" value="1"/>
</dbReference>
<dbReference type="InterPro" id="IPR036134">
    <property type="entry name" value="Crypto/Photolyase_FAD-like_sf"/>
</dbReference>
<sequence>MTRSILVWHRDDLRTVDNAALAAAAADGEPAPLFVFDPRYYGDRSLACDARLRFLHECLDDLDRQYRDRGSTLALRQGDPREVLRSLLDAGVVDEIYCNRSTTARYGREVGETIRSWDAVRTFSDDGIRRTDERHRDGTVAVDTREGRGDGGENAVPWQDHCEAYFEREPAERPEGLPDNPVDSTTSVEAVEERYDVAPEKTDVPRGGTMAGNERLSAFCDRISDYPRVVSPPAAAAERSSRLSPYLAFGALSVRQVYRAVEAAPDCRGKSMYRSRLFWNRHYTQKLADWPGWADRAVNPVMRGLFRDEHDLELVAAWKEGRTGFPMVDAAMQALVETGYLNFRMRAMVASVFHYVLREWWRRGADFMYRQLIDADPAINYTQWQSQCNLTGVHPVRIYDPAKQVREYDPDGEFVREYVPELAPLPDEHLAKPEKAPLAVQAEAGVRIGEDYPRPVVDFERRAAETRAQYADLADRAEEALSDARVRRRGSFSNRRREEGGADEGDSDEATGGEQSSLDDF</sequence>
<dbReference type="GO" id="GO:0071949">
    <property type="term" value="F:FAD binding"/>
    <property type="evidence" value="ECO:0007669"/>
    <property type="project" value="TreeGrafter"/>
</dbReference>
<dbReference type="PANTHER" id="PTHR11455:SF9">
    <property type="entry name" value="CRYPTOCHROME CIRCADIAN CLOCK 5 ISOFORM X1"/>
    <property type="match status" value="1"/>
</dbReference>
<evidence type="ECO:0000256" key="3">
    <source>
        <dbReference type="PIRSR" id="PIRSR602081-1"/>
    </source>
</evidence>
<dbReference type="Gene3D" id="1.25.40.80">
    <property type="match status" value="1"/>
</dbReference>
<evidence type="ECO:0000256" key="1">
    <source>
        <dbReference type="ARBA" id="ARBA00022630"/>
    </source>
</evidence>
<accession>A0A7T3FZD2</accession>
<keyword evidence="6" id="KW-0456">Lyase</keyword>
<feature type="compositionally biased region" description="Basic and acidic residues" evidence="4">
    <location>
        <begin position="474"/>
        <end position="485"/>
    </location>
</feature>
<dbReference type="EMBL" id="CP065856">
    <property type="protein sequence ID" value="QPV63544.1"/>
    <property type="molecule type" value="Genomic_DNA"/>
</dbReference>